<dbReference type="EMBL" id="JAKRKC020000001">
    <property type="protein sequence ID" value="MCK2217668.1"/>
    <property type="molecule type" value="Genomic_DNA"/>
</dbReference>
<gene>
    <name evidence="6" type="ORF">MF672_028315</name>
</gene>
<evidence type="ECO:0000259" key="5">
    <source>
        <dbReference type="Pfam" id="PF02518"/>
    </source>
</evidence>
<dbReference type="InterPro" id="IPR003594">
    <property type="entry name" value="HATPase_dom"/>
</dbReference>
<accession>A0ABT0FZT2</accession>
<reference evidence="6 7" key="1">
    <citation type="submission" date="2022-04" db="EMBL/GenBank/DDBJ databases">
        <title>Genome draft of Actinomadura sp. ATCC 31491.</title>
        <authorList>
            <person name="Shi X."/>
            <person name="Du Y."/>
        </authorList>
    </citation>
    <scope>NUCLEOTIDE SEQUENCE [LARGE SCALE GENOMIC DNA]</scope>
    <source>
        <strain evidence="6 7">ATCC 31491</strain>
    </source>
</reference>
<evidence type="ECO:0000313" key="7">
    <source>
        <dbReference type="Proteomes" id="UP001317259"/>
    </source>
</evidence>
<feature type="domain" description="Histidine kinase/HSP90-like ATPase" evidence="5">
    <location>
        <begin position="47"/>
        <end position="130"/>
    </location>
</feature>
<evidence type="ECO:0000256" key="2">
    <source>
        <dbReference type="ARBA" id="ARBA00022777"/>
    </source>
</evidence>
<comment type="caution">
    <text evidence="6">The sequence shown here is derived from an EMBL/GenBank/DDBJ whole genome shotgun (WGS) entry which is preliminary data.</text>
</comment>
<evidence type="ECO:0000256" key="3">
    <source>
        <dbReference type="ARBA" id="ARBA00023012"/>
    </source>
</evidence>
<sequence>MELELDGRRLARALEDHLARWRERTGIAVEVWALPAGDVPRAVAETVLLTVREALANVERHSGAATVAVALTAGRRGLRLTISDDGFGFEHRTAGRGLRVMRAGFAGIGGRLTVNGVPGGGTTVRGEVPRAALDRAALDGATAREERPLSGPGEDVLPPAG</sequence>
<proteinExistence type="predicted"/>
<evidence type="ECO:0000313" key="6">
    <source>
        <dbReference type="EMBL" id="MCK2217668.1"/>
    </source>
</evidence>
<evidence type="ECO:0000256" key="4">
    <source>
        <dbReference type="SAM" id="MobiDB-lite"/>
    </source>
</evidence>
<dbReference type="PANTHER" id="PTHR24421:SF58">
    <property type="entry name" value="SIGNAL TRANSDUCTION HISTIDINE-PROTEIN KINASE_PHOSPHATASE UHPB"/>
    <property type="match status" value="1"/>
</dbReference>
<dbReference type="PANTHER" id="PTHR24421">
    <property type="entry name" value="NITRATE/NITRITE SENSOR PROTEIN NARX-RELATED"/>
    <property type="match status" value="1"/>
</dbReference>
<organism evidence="6 7">
    <name type="scientific">Actinomadura luzonensis</name>
    <dbReference type="NCBI Taxonomy" id="2805427"/>
    <lineage>
        <taxon>Bacteria</taxon>
        <taxon>Bacillati</taxon>
        <taxon>Actinomycetota</taxon>
        <taxon>Actinomycetes</taxon>
        <taxon>Streptosporangiales</taxon>
        <taxon>Thermomonosporaceae</taxon>
        <taxon>Actinomadura</taxon>
    </lineage>
</organism>
<keyword evidence="2" id="KW-0418">Kinase</keyword>
<keyword evidence="3" id="KW-0902">Two-component regulatory system</keyword>
<dbReference type="Pfam" id="PF02518">
    <property type="entry name" value="HATPase_c"/>
    <property type="match status" value="1"/>
</dbReference>
<dbReference type="Proteomes" id="UP001317259">
    <property type="component" value="Unassembled WGS sequence"/>
</dbReference>
<dbReference type="SUPFAM" id="SSF55874">
    <property type="entry name" value="ATPase domain of HSP90 chaperone/DNA topoisomerase II/histidine kinase"/>
    <property type="match status" value="1"/>
</dbReference>
<name>A0ABT0FZT2_9ACTN</name>
<keyword evidence="7" id="KW-1185">Reference proteome</keyword>
<dbReference type="InterPro" id="IPR050482">
    <property type="entry name" value="Sensor_HK_TwoCompSys"/>
</dbReference>
<feature type="region of interest" description="Disordered" evidence="4">
    <location>
        <begin position="139"/>
        <end position="161"/>
    </location>
</feature>
<dbReference type="InterPro" id="IPR036890">
    <property type="entry name" value="HATPase_C_sf"/>
</dbReference>
<protein>
    <recommendedName>
        <fullName evidence="5">Histidine kinase/HSP90-like ATPase domain-containing protein</fullName>
    </recommendedName>
</protein>
<dbReference type="Gene3D" id="3.30.565.10">
    <property type="entry name" value="Histidine kinase-like ATPase, C-terminal domain"/>
    <property type="match status" value="1"/>
</dbReference>
<dbReference type="RefSeq" id="WP_242376422.1">
    <property type="nucleotide sequence ID" value="NZ_JAKRKC020000001.1"/>
</dbReference>
<feature type="compositionally biased region" description="Basic and acidic residues" evidence="4">
    <location>
        <begin position="139"/>
        <end position="148"/>
    </location>
</feature>
<evidence type="ECO:0000256" key="1">
    <source>
        <dbReference type="ARBA" id="ARBA00022679"/>
    </source>
</evidence>
<keyword evidence="1" id="KW-0808">Transferase</keyword>